<organism evidence="2 3">
    <name type="scientific">Streptomyces flaveus</name>
    <dbReference type="NCBI Taxonomy" id="66370"/>
    <lineage>
        <taxon>Bacteria</taxon>
        <taxon>Bacillati</taxon>
        <taxon>Actinomycetota</taxon>
        <taxon>Actinomycetes</taxon>
        <taxon>Kitasatosporales</taxon>
        <taxon>Streptomycetaceae</taxon>
        <taxon>Streptomyces</taxon>
        <taxon>Streptomyces aurantiacus group</taxon>
    </lineage>
</organism>
<reference evidence="2" key="2">
    <citation type="submission" date="2020-09" db="EMBL/GenBank/DDBJ databases">
        <authorList>
            <person name="Sun Q."/>
            <person name="Ohkuma M."/>
        </authorList>
    </citation>
    <scope>NUCLEOTIDE SEQUENCE</scope>
    <source>
        <strain evidence="2">JCM 3035</strain>
    </source>
</reference>
<feature type="compositionally biased region" description="Basic residues" evidence="1">
    <location>
        <begin position="1"/>
        <end position="15"/>
    </location>
</feature>
<feature type="compositionally biased region" description="Basic and acidic residues" evidence="1">
    <location>
        <begin position="28"/>
        <end position="37"/>
    </location>
</feature>
<sequence>MERKTRTTRPRRKAQAGREGGTIPGPRAGKETGDRRQATRTQLALW</sequence>
<evidence type="ECO:0000313" key="2">
    <source>
        <dbReference type="EMBL" id="GGL15985.1"/>
    </source>
</evidence>
<evidence type="ECO:0000256" key="1">
    <source>
        <dbReference type="SAM" id="MobiDB-lite"/>
    </source>
</evidence>
<dbReference type="EMBL" id="BMPQ01000054">
    <property type="protein sequence ID" value="GGL15985.1"/>
    <property type="molecule type" value="Genomic_DNA"/>
</dbReference>
<reference evidence="2" key="1">
    <citation type="journal article" date="2014" name="Int. J. Syst. Evol. Microbiol.">
        <title>Complete genome sequence of Corynebacterium casei LMG S-19264T (=DSM 44701T), isolated from a smear-ripened cheese.</title>
        <authorList>
            <consortium name="US DOE Joint Genome Institute (JGI-PGF)"/>
            <person name="Walter F."/>
            <person name="Albersmeier A."/>
            <person name="Kalinowski J."/>
            <person name="Ruckert C."/>
        </authorList>
    </citation>
    <scope>NUCLEOTIDE SEQUENCE</scope>
    <source>
        <strain evidence="2">JCM 3035</strain>
    </source>
</reference>
<accession>A0A917RN74</accession>
<dbReference type="Proteomes" id="UP000637788">
    <property type="component" value="Unassembled WGS sequence"/>
</dbReference>
<gene>
    <name evidence="2" type="ORF">GCM10010094_91100</name>
</gene>
<keyword evidence="3" id="KW-1185">Reference proteome</keyword>
<evidence type="ECO:0000313" key="3">
    <source>
        <dbReference type="Proteomes" id="UP000637788"/>
    </source>
</evidence>
<name>A0A917RN74_9ACTN</name>
<proteinExistence type="predicted"/>
<dbReference type="AlphaFoldDB" id="A0A917RN74"/>
<comment type="caution">
    <text evidence="2">The sequence shown here is derived from an EMBL/GenBank/DDBJ whole genome shotgun (WGS) entry which is preliminary data.</text>
</comment>
<feature type="region of interest" description="Disordered" evidence="1">
    <location>
        <begin position="1"/>
        <end position="46"/>
    </location>
</feature>
<protein>
    <submittedName>
        <fullName evidence="2">Uncharacterized protein</fullName>
    </submittedName>
</protein>